<dbReference type="AlphaFoldDB" id="A0A1R4ACB6"/>
<evidence type="ECO:0000256" key="1">
    <source>
        <dbReference type="ARBA" id="ARBA00006043"/>
    </source>
</evidence>
<dbReference type="Pfam" id="PF03152">
    <property type="entry name" value="UFD1_N1"/>
    <property type="match status" value="1"/>
</dbReference>
<dbReference type="InterPro" id="IPR004854">
    <property type="entry name" value="Ufd1-like"/>
</dbReference>
<dbReference type="KEGG" id="bmic:BMR1_03g04301"/>
<keyword evidence="2" id="KW-0833">Ubl conjugation pathway</keyword>
<feature type="domain" description="Ubiquitin fusion degradation protein UFD1 N-terminal subdomain 2" evidence="5">
    <location>
        <begin position="118"/>
        <end position="191"/>
    </location>
</feature>
<evidence type="ECO:0000313" key="7">
    <source>
        <dbReference type="Proteomes" id="UP000002899"/>
    </source>
</evidence>
<dbReference type="RefSeq" id="XP_021338791.1">
    <property type="nucleotide sequence ID" value="XM_021482251.1"/>
</dbReference>
<proteinExistence type="inferred from homology"/>
<dbReference type="EMBL" id="LN871598">
    <property type="protein sequence ID" value="SJK86661.1"/>
    <property type="molecule type" value="Genomic_DNA"/>
</dbReference>
<evidence type="ECO:0000259" key="4">
    <source>
        <dbReference type="Pfam" id="PF03152"/>
    </source>
</evidence>
<feature type="compositionally biased region" description="Low complexity" evidence="3">
    <location>
        <begin position="209"/>
        <end position="227"/>
    </location>
</feature>
<dbReference type="Gene3D" id="2.40.40.50">
    <property type="entry name" value="Ubiquitin fusion degradation protein UFD1, N-terminal domain"/>
    <property type="match status" value="1"/>
</dbReference>
<feature type="domain" description="Ubiquitin fusion degradation protein UFD1 N-terminal subdomain 1" evidence="4">
    <location>
        <begin position="22"/>
        <end position="117"/>
    </location>
</feature>
<dbReference type="GO" id="GO:0006511">
    <property type="term" value="P:ubiquitin-dependent protein catabolic process"/>
    <property type="evidence" value="ECO:0007669"/>
    <property type="project" value="InterPro"/>
</dbReference>
<reference evidence="6 7" key="1">
    <citation type="journal article" date="2012" name="Nucleic Acids Res.">
        <title>Sequencing of the smallest Apicomplexan genome from the human pathogen Babesia microti.</title>
        <authorList>
            <person name="Cornillot E."/>
            <person name="Hadj-Kaddour K."/>
            <person name="Dassouli A."/>
            <person name="Noel B."/>
            <person name="Ranwez V."/>
            <person name="Vacherie B."/>
            <person name="Augagneur Y."/>
            <person name="Bres V."/>
            <person name="Duclos A."/>
            <person name="Randazzo S."/>
            <person name="Carcy B."/>
            <person name="Debierre-Grockiego F."/>
            <person name="Delbecq S."/>
            <person name="Moubri-Menage K."/>
            <person name="Shams-Eldin H."/>
            <person name="Usmani-Brown S."/>
            <person name="Bringaud F."/>
            <person name="Wincker P."/>
            <person name="Vivares C.P."/>
            <person name="Schwarz R.T."/>
            <person name="Schetters T.P."/>
            <person name="Krause P.J."/>
            <person name="Gorenflot A."/>
            <person name="Berry V."/>
            <person name="Barbe V."/>
            <person name="Ben Mamoun C."/>
        </authorList>
    </citation>
    <scope>NUCLEOTIDE SEQUENCE [LARGE SCALE GENOMIC DNA]</scope>
    <source>
        <strain evidence="6 7">RI</strain>
    </source>
</reference>
<gene>
    <name evidence="6" type="ORF">BMR1_03g04301</name>
</gene>
<dbReference type="Gene3D" id="3.10.330.10">
    <property type="match status" value="1"/>
</dbReference>
<dbReference type="GO" id="GO:0034098">
    <property type="term" value="C:VCP-NPL4-UFD1 AAA ATPase complex"/>
    <property type="evidence" value="ECO:0007669"/>
    <property type="project" value="TreeGrafter"/>
</dbReference>
<evidence type="ECO:0000259" key="5">
    <source>
        <dbReference type="Pfam" id="PF24842"/>
    </source>
</evidence>
<dbReference type="GO" id="GO:0036503">
    <property type="term" value="P:ERAD pathway"/>
    <property type="evidence" value="ECO:0007669"/>
    <property type="project" value="TreeGrafter"/>
</dbReference>
<sequence>MWYFNNGGDFLSRIMFPAQQPFSAEYKCYPVSFIGHDSMEHGNKILLPQSALNDLAMRNITWPMLFRVENPKKATKTHSGVLEFISDEGTCHLPYWMMQNLMLEIGDTVLVHNVSLPKGTFVKLKPLSMDYWNISNPKAVLETSLRNYATLTVGDIIAIHYLNHVYEIKITDLKPANACSIIETDIEVEFEDIPPPPQPKVPKLDHSTKSPSSVPSSSISSAKSAVIGTRLDGRDPTTITNNRNANIEPWKKKIPHGVRTYNREYQQLVREGRIPGIRGNH</sequence>
<dbReference type="InterPro" id="IPR055417">
    <property type="entry name" value="UFD1_N1"/>
</dbReference>
<name>A0A1R4ACB6_BABMR</name>
<feature type="region of interest" description="Disordered" evidence="3">
    <location>
        <begin position="191"/>
        <end position="244"/>
    </location>
</feature>
<keyword evidence="7" id="KW-1185">Reference proteome</keyword>
<evidence type="ECO:0000256" key="3">
    <source>
        <dbReference type="SAM" id="MobiDB-lite"/>
    </source>
</evidence>
<dbReference type="VEuPathDB" id="PiroplasmaDB:BMR1_03g04301"/>
<reference evidence="6 7" key="2">
    <citation type="journal article" date="2013" name="PLoS ONE">
        <title>Whole genome mapping and re-organization of the nuclear and mitochondrial genomes of Babesia microti isolates.</title>
        <authorList>
            <person name="Cornillot E."/>
            <person name="Dassouli A."/>
            <person name="Garg A."/>
            <person name="Pachikara N."/>
            <person name="Randazzo S."/>
            <person name="Depoix D."/>
            <person name="Carcy B."/>
            <person name="Delbecq S."/>
            <person name="Frutos R."/>
            <person name="Silva J.C."/>
            <person name="Sutton R."/>
            <person name="Krause P.J."/>
            <person name="Mamoun C.B."/>
        </authorList>
    </citation>
    <scope>NUCLEOTIDE SEQUENCE [LARGE SCALE GENOMIC DNA]</scope>
    <source>
        <strain evidence="6 7">RI</strain>
    </source>
</reference>
<dbReference type="InterPro" id="IPR055418">
    <property type="entry name" value="UFD1_N2"/>
</dbReference>
<dbReference type="PANTHER" id="PTHR12555:SF13">
    <property type="entry name" value="UBIQUITIN RECOGNITION FACTOR IN ER-ASSOCIATED DEGRADATION PROTEIN 1"/>
    <property type="match status" value="1"/>
</dbReference>
<reference evidence="6 7" key="3">
    <citation type="journal article" date="2016" name="Sci. Rep.">
        <title>Genome-wide diversity and gene expression profiling of Babesia microti isolates identify polymorphic genes that mediate host-pathogen interactions.</title>
        <authorList>
            <person name="Silva J.C."/>
            <person name="Cornillot E."/>
            <person name="McCracken C."/>
            <person name="Usmani-Brown S."/>
            <person name="Dwivedi A."/>
            <person name="Ifeonu O.O."/>
            <person name="Crabtree J."/>
            <person name="Gotia H.T."/>
            <person name="Virji A.Z."/>
            <person name="Reynes C."/>
            <person name="Colinge J."/>
            <person name="Kumar V."/>
            <person name="Lawres L."/>
            <person name="Pazzi J.E."/>
            <person name="Pablo J.V."/>
            <person name="Hung C."/>
            <person name="Brancato J."/>
            <person name="Kumari P."/>
            <person name="Orvis J."/>
            <person name="Tretina K."/>
            <person name="Chibucos M."/>
            <person name="Ott S."/>
            <person name="Sadzewicz L."/>
            <person name="Sengamalay N."/>
            <person name="Shetty A.C."/>
            <person name="Su Q."/>
            <person name="Tallon L."/>
            <person name="Fraser C.M."/>
            <person name="Frutos R."/>
            <person name="Molina D.M."/>
            <person name="Krause P.J."/>
            <person name="Ben Mamoun C."/>
        </authorList>
    </citation>
    <scope>NUCLEOTIDE SEQUENCE [LARGE SCALE GENOMIC DNA]</scope>
    <source>
        <strain evidence="6 7">RI</strain>
    </source>
</reference>
<dbReference type="Proteomes" id="UP000002899">
    <property type="component" value="Chromosome III"/>
</dbReference>
<dbReference type="Pfam" id="PF24842">
    <property type="entry name" value="UFD1_N2"/>
    <property type="match status" value="1"/>
</dbReference>
<comment type="similarity">
    <text evidence="1">Belongs to the UFD1 family.</text>
</comment>
<dbReference type="GeneID" id="24425507"/>
<dbReference type="GO" id="GO:0031593">
    <property type="term" value="F:polyubiquitin modification-dependent protein binding"/>
    <property type="evidence" value="ECO:0007669"/>
    <property type="project" value="TreeGrafter"/>
</dbReference>
<evidence type="ECO:0000313" key="6">
    <source>
        <dbReference type="EMBL" id="SJK86661.1"/>
    </source>
</evidence>
<dbReference type="OrthoDB" id="422728at2759"/>
<organism evidence="6 7">
    <name type="scientific">Babesia microti (strain RI)</name>
    <dbReference type="NCBI Taxonomy" id="1133968"/>
    <lineage>
        <taxon>Eukaryota</taxon>
        <taxon>Sar</taxon>
        <taxon>Alveolata</taxon>
        <taxon>Apicomplexa</taxon>
        <taxon>Aconoidasida</taxon>
        <taxon>Piroplasmida</taxon>
        <taxon>Babesiidae</taxon>
        <taxon>Babesia</taxon>
    </lineage>
</organism>
<protein>
    <submittedName>
        <fullName evidence="6">Ubiquitin fusion degradation protein UFD1</fullName>
    </submittedName>
</protein>
<dbReference type="PANTHER" id="PTHR12555">
    <property type="entry name" value="UBIQUITIN FUSION DEGRADATON PROTEIN 1"/>
    <property type="match status" value="1"/>
</dbReference>
<dbReference type="InterPro" id="IPR042299">
    <property type="entry name" value="Ufd1-like_Nn"/>
</dbReference>
<evidence type="ECO:0000256" key="2">
    <source>
        <dbReference type="ARBA" id="ARBA00022786"/>
    </source>
</evidence>
<accession>A0A1R4ACB6</accession>